<comment type="caution">
    <text evidence="1">The sequence shown here is derived from an EMBL/GenBank/DDBJ whole genome shotgun (WGS) entry which is preliminary data.</text>
</comment>
<evidence type="ECO:0000313" key="1">
    <source>
        <dbReference type="EMBL" id="MEH7828540.1"/>
    </source>
</evidence>
<dbReference type="EMBL" id="JBALHR010000005">
    <property type="protein sequence ID" value="MEH7828540.1"/>
    <property type="molecule type" value="Genomic_DNA"/>
</dbReference>
<accession>A0ABU8BV14</accession>
<organism evidence="1 2">
    <name type="scientific">Gemmobacter denitrificans</name>
    <dbReference type="NCBI Taxonomy" id="3123040"/>
    <lineage>
        <taxon>Bacteria</taxon>
        <taxon>Pseudomonadati</taxon>
        <taxon>Pseudomonadota</taxon>
        <taxon>Alphaproteobacteria</taxon>
        <taxon>Rhodobacterales</taxon>
        <taxon>Paracoccaceae</taxon>
        <taxon>Gemmobacter</taxon>
    </lineage>
</organism>
<dbReference type="RefSeq" id="WP_335422592.1">
    <property type="nucleotide sequence ID" value="NZ_JBALHR010000005.1"/>
</dbReference>
<proteinExistence type="predicted"/>
<evidence type="ECO:0008006" key="3">
    <source>
        <dbReference type="Google" id="ProtNLM"/>
    </source>
</evidence>
<reference evidence="1" key="1">
    <citation type="submission" date="2024-02" db="EMBL/GenBank/DDBJ databases">
        <title>Genome sequences of strain Gemmobacter sp. JM10B15.</title>
        <authorList>
            <person name="Zhang M."/>
        </authorList>
    </citation>
    <scope>NUCLEOTIDE SEQUENCE</scope>
    <source>
        <strain evidence="1">JM10B15</strain>
    </source>
</reference>
<keyword evidence="2" id="KW-1185">Reference proteome</keyword>
<sequence length="194" mass="20321">MTQDMTRDEIAALLPFLANGTLTGAELRAVQDWLARDPALADEARALAALRDAMQAEPVPQTAVELGLARLMRDIGRIDTPAPRSMRWQIAASLVLAAGLGATGGYLAQPGAEEVVYEQASGEAGLPQLTVAFVPGATMAQITELLRANGVTLVDGPSAIGLYRLAVPEGVDGFALAESLRMAVDLVESVDDPE</sequence>
<gene>
    <name evidence="1" type="ORF">V6590_10295</name>
</gene>
<evidence type="ECO:0000313" key="2">
    <source>
        <dbReference type="Proteomes" id="UP001431963"/>
    </source>
</evidence>
<protein>
    <recommendedName>
        <fullName evidence="3">Anti-sigma factor</fullName>
    </recommendedName>
</protein>
<name>A0ABU8BV14_9RHOB</name>
<dbReference type="Proteomes" id="UP001431963">
    <property type="component" value="Unassembled WGS sequence"/>
</dbReference>